<dbReference type="NCBIfam" id="TIGR01065">
    <property type="entry name" value="hlyIII"/>
    <property type="match status" value="1"/>
</dbReference>
<dbReference type="PANTHER" id="PTHR20855:SF129">
    <property type="entry name" value="HEMOLYSIN-3 HOMOLOG"/>
    <property type="match status" value="1"/>
</dbReference>
<keyword evidence="5 7" id="KW-0472">Membrane</keyword>
<dbReference type="GO" id="GO:0140911">
    <property type="term" value="F:pore-forming activity"/>
    <property type="evidence" value="ECO:0007669"/>
    <property type="project" value="InterPro"/>
</dbReference>
<keyword evidence="6" id="KW-0479">Metal-binding</keyword>
<feature type="transmembrane region" description="Helical" evidence="7">
    <location>
        <begin position="194"/>
        <end position="211"/>
    </location>
</feature>
<dbReference type="InterPro" id="IPR004254">
    <property type="entry name" value="AdipoR/HlyIII-related"/>
</dbReference>
<dbReference type="OrthoDB" id="9813689at2"/>
<comment type="subcellular location">
    <subcellularLocation>
        <location evidence="1">Endomembrane system</location>
        <topology evidence="1">Multi-pass membrane protein</topology>
    </subcellularLocation>
</comment>
<dbReference type="EMBL" id="VDGH01000009">
    <property type="protein sequence ID" value="TQR11306.1"/>
    <property type="molecule type" value="Genomic_DNA"/>
</dbReference>
<evidence type="ECO:0000256" key="3">
    <source>
        <dbReference type="ARBA" id="ARBA00022692"/>
    </source>
</evidence>
<keyword evidence="6" id="KW-0862">Zinc</keyword>
<feature type="binding site" evidence="6">
    <location>
        <position position="193"/>
    </location>
    <ligand>
        <name>Zn(2+)</name>
        <dbReference type="ChEBI" id="CHEBI:29105"/>
    </ligand>
</feature>
<keyword evidence="9" id="KW-1185">Reference proteome</keyword>
<dbReference type="RefSeq" id="WP_142539752.1">
    <property type="nucleotide sequence ID" value="NZ_BMIE01000007.1"/>
</dbReference>
<feature type="binding site" evidence="6">
    <location>
        <position position="67"/>
    </location>
    <ligand>
        <name>Zn(2+)</name>
        <dbReference type="ChEBI" id="CHEBI:29105"/>
    </ligand>
</feature>
<feature type="transmembrane region" description="Helical" evidence="7">
    <location>
        <begin position="162"/>
        <end position="182"/>
    </location>
</feature>
<name>A0A544T1H9_9BACI</name>
<dbReference type="GO" id="GO:0012505">
    <property type="term" value="C:endomembrane system"/>
    <property type="evidence" value="ECO:0007669"/>
    <property type="project" value="UniProtKB-SubCell"/>
</dbReference>
<keyword evidence="4 7" id="KW-1133">Transmembrane helix</keyword>
<feature type="binding site" evidence="6">
    <location>
        <position position="189"/>
    </location>
    <ligand>
        <name>Zn(2+)</name>
        <dbReference type="ChEBI" id="CHEBI:29105"/>
    </ligand>
</feature>
<protein>
    <submittedName>
        <fullName evidence="8">Hemolysin III family protein</fullName>
    </submittedName>
</protein>
<keyword evidence="3 7" id="KW-0812">Transmembrane</keyword>
<evidence type="ECO:0000313" key="8">
    <source>
        <dbReference type="EMBL" id="TQR11306.1"/>
    </source>
</evidence>
<feature type="transmembrane region" description="Helical" evidence="7">
    <location>
        <begin position="84"/>
        <end position="102"/>
    </location>
</feature>
<evidence type="ECO:0000256" key="5">
    <source>
        <dbReference type="ARBA" id="ARBA00023136"/>
    </source>
</evidence>
<dbReference type="Pfam" id="PF03006">
    <property type="entry name" value="HlyIII"/>
    <property type="match status" value="1"/>
</dbReference>
<comment type="similarity">
    <text evidence="2">Belongs to the UPF0073 (Hly-III) family.</text>
</comment>
<dbReference type="AlphaFoldDB" id="A0A544T1H9"/>
<sequence length="212" mass="23323">MSNTHIFSKQEEIANAIIHGIGALLSIAALVILIVSSVTRGTAWHVVSFTLFGATMVLLYASSTLVHGFPAGRAKDIFEIMDHSAIYFFIAGTYTPFLFIAVKGTLGWTLLGIVWGLAIAGTVFKAFFVKRFLHTSTLLYVVMGWLMVFAWKPLLANVSIEGLIYLAIGGVLYTVGAVFYVWRGFTYHHAVWHVFVLAASILHFFAVMTLLA</sequence>
<dbReference type="GO" id="GO:0016020">
    <property type="term" value="C:membrane"/>
    <property type="evidence" value="ECO:0007669"/>
    <property type="project" value="InterPro"/>
</dbReference>
<dbReference type="Proteomes" id="UP000317316">
    <property type="component" value="Unassembled WGS sequence"/>
</dbReference>
<evidence type="ECO:0000256" key="1">
    <source>
        <dbReference type="ARBA" id="ARBA00004127"/>
    </source>
</evidence>
<evidence type="ECO:0000256" key="4">
    <source>
        <dbReference type="ARBA" id="ARBA00022989"/>
    </source>
</evidence>
<comment type="caution">
    <text evidence="8">The sequence shown here is derived from an EMBL/GenBank/DDBJ whole genome shotgun (WGS) entry which is preliminary data.</text>
</comment>
<evidence type="ECO:0000256" key="7">
    <source>
        <dbReference type="SAM" id="Phobius"/>
    </source>
</evidence>
<evidence type="ECO:0000313" key="9">
    <source>
        <dbReference type="Proteomes" id="UP000317316"/>
    </source>
</evidence>
<feature type="transmembrane region" description="Helical" evidence="7">
    <location>
        <begin position="12"/>
        <end position="36"/>
    </location>
</feature>
<dbReference type="PANTHER" id="PTHR20855">
    <property type="entry name" value="ADIPOR/PROGESTIN RECEPTOR-RELATED"/>
    <property type="match status" value="1"/>
</dbReference>
<feature type="transmembrane region" description="Helical" evidence="7">
    <location>
        <begin position="42"/>
        <end position="63"/>
    </location>
</feature>
<reference evidence="8 9" key="1">
    <citation type="submission" date="2019-05" db="EMBL/GenBank/DDBJ databases">
        <title>Psychrobacillus vulpis sp. nov., a new species isolated from feces of a red fox that inhabits in The Tablas de Daimiel Natural Park, Albacete, Spain.</title>
        <authorList>
            <person name="Rodriguez M."/>
            <person name="Reina J.C."/>
            <person name="Bejar V."/>
            <person name="Llamas I."/>
        </authorList>
    </citation>
    <scope>NUCLEOTIDE SEQUENCE [LARGE SCALE GENOMIC DNA]</scope>
    <source>
        <strain evidence="8 9">NEAU-3TGS17</strain>
    </source>
</reference>
<organism evidence="8 9">
    <name type="scientific">Psychrobacillus lasiicapitis</name>
    <dbReference type="NCBI Taxonomy" id="1636719"/>
    <lineage>
        <taxon>Bacteria</taxon>
        <taxon>Bacillati</taxon>
        <taxon>Bacillota</taxon>
        <taxon>Bacilli</taxon>
        <taxon>Bacillales</taxon>
        <taxon>Bacillaceae</taxon>
        <taxon>Psychrobacillus</taxon>
    </lineage>
</organism>
<feature type="transmembrane region" description="Helical" evidence="7">
    <location>
        <begin position="108"/>
        <end position="128"/>
    </location>
</feature>
<evidence type="ECO:0000256" key="2">
    <source>
        <dbReference type="ARBA" id="ARBA00008488"/>
    </source>
</evidence>
<dbReference type="GO" id="GO:0046872">
    <property type="term" value="F:metal ion binding"/>
    <property type="evidence" value="ECO:0007669"/>
    <property type="project" value="UniProtKB-KW"/>
</dbReference>
<accession>A0A544T1H9</accession>
<evidence type="ECO:0000256" key="6">
    <source>
        <dbReference type="PIRSR" id="PIRSR604254-1"/>
    </source>
</evidence>
<proteinExistence type="inferred from homology"/>
<gene>
    <name evidence="8" type="ORF">FG382_15250</name>
</gene>
<dbReference type="InterPro" id="IPR005744">
    <property type="entry name" value="Hy-lIII"/>
</dbReference>
<feature type="transmembrane region" description="Helical" evidence="7">
    <location>
        <begin position="137"/>
        <end position="156"/>
    </location>
</feature>